<dbReference type="GO" id="GO:0004222">
    <property type="term" value="F:metalloendopeptidase activity"/>
    <property type="evidence" value="ECO:0007669"/>
    <property type="project" value="TreeGrafter"/>
</dbReference>
<dbReference type="PANTHER" id="PTHR21666">
    <property type="entry name" value="PEPTIDASE-RELATED"/>
    <property type="match status" value="1"/>
</dbReference>
<accession>A0A9D2EF47</accession>
<comment type="caution">
    <text evidence="3">The sequence shown here is derived from an EMBL/GenBank/DDBJ whole genome shotgun (WGS) entry which is preliminary data.</text>
</comment>
<feature type="compositionally biased region" description="Basic and acidic residues" evidence="1">
    <location>
        <begin position="62"/>
        <end position="79"/>
    </location>
</feature>
<dbReference type="AlphaFoldDB" id="A0A9D2EF47"/>
<evidence type="ECO:0000256" key="1">
    <source>
        <dbReference type="SAM" id="MobiDB-lite"/>
    </source>
</evidence>
<dbReference type="Pfam" id="PF01551">
    <property type="entry name" value="Peptidase_M23"/>
    <property type="match status" value="1"/>
</dbReference>
<dbReference type="CDD" id="cd12797">
    <property type="entry name" value="M23_peptidase"/>
    <property type="match status" value="1"/>
</dbReference>
<reference evidence="3" key="1">
    <citation type="journal article" date="2021" name="PeerJ">
        <title>Extensive microbial diversity within the chicken gut microbiome revealed by metagenomics and culture.</title>
        <authorList>
            <person name="Gilroy R."/>
            <person name="Ravi A."/>
            <person name="Getino M."/>
            <person name="Pursley I."/>
            <person name="Horton D.L."/>
            <person name="Alikhan N.F."/>
            <person name="Baker D."/>
            <person name="Gharbi K."/>
            <person name="Hall N."/>
            <person name="Watson M."/>
            <person name="Adriaenssens E.M."/>
            <person name="Foster-Nyarko E."/>
            <person name="Jarju S."/>
            <person name="Secka A."/>
            <person name="Antonio M."/>
            <person name="Oren A."/>
            <person name="Chaudhuri R.R."/>
            <person name="La Ragione R."/>
            <person name="Hildebrand F."/>
            <person name="Pallen M.J."/>
        </authorList>
    </citation>
    <scope>NUCLEOTIDE SEQUENCE</scope>
    <source>
        <strain evidence="3">ChiGjej4B4-7305</strain>
    </source>
</reference>
<protein>
    <submittedName>
        <fullName evidence="3">Peptidoglycan DD-metalloendopeptidase family protein</fullName>
    </submittedName>
</protein>
<dbReference type="InterPro" id="IPR011055">
    <property type="entry name" value="Dup_hybrid_motif"/>
</dbReference>
<dbReference type="PANTHER" id="PTHR21666:SF270">
    <property type="entry name" value="MUREIN HYDROLASE ACTIVATOR ENVC"/>
    <property type="match status" value="1"/>
</dbReference>
<sequence>MSSQRESSAGAYPTRRQLREAARAAQSADPATGGESDAGAPQVSEAPARPAGPAPLTRRQFRARERAEQKRQSADRETEQQATPSAPIAPVPADGGTPEPADVDAVDSPPTPAEEVAARVAEDDERTGTAASAGSADPASWAAIVADPGESTETAVARKSPARRWLPRLAVLGALAALTTVVPLTGAALPTTSSDSSTETPLAESSALDVFSSGGTQLSTDASAALAADPLASVRSMVASSRSDERSSTCADAAMEANGVLASEVEVVTTPEVMMPLSEGSYHYTSRYGVRAHPIFGSYGQHTGLDLAAAAGTPIHSVADGTVVHAGNGMDGRSSMLVIIEHEVDGQPIWTWYVHMYPNGVYVSEGQQVSAGEVIGAVGSYGNSTGPHLHFEVHLDEAQTTIDPESWLASNAAPLNSETLQCAEG</sequence>
<dbReference type="Gene3D" id="2.70.70.10">
    <property type="entry name" value="Glucose Permease (Domain IIA)"/>
    <property type="match status" value="1"/>
</dbReference>
<dbReference type="InterPro" id="IPR050570">
    <property type="entry name" value="Cell_wall_metabolism_enzyme"/>
</dbReference>
<gene>
    <name evidence="3" type="ORF">H9815_12155</name>
</gene>
<dbReference type="InterPro" id="IPR016047">
    <property type="entry name" value="M23ase_b-sheet_dom"/>
</dbReference>
<reference evidence="3" key="2">
    <citation type="submission" date="2021-04" db="EMBL/GenBank/DDBJ databases">
        <authorList>
            <person name="Gilroy R."/>
        </authorList>
    </citation>
    <scope>NUCLEOTIDE SEQUENCE</scope>
    <source>
        <strain evidence="3">ChiGjej4B4-7305</strain>
    </source>
</reference>
<organism evidence="3 4">
    <name type="scientific">Candidatus Ruania gallistercoris</name>
    <dbReference type="NCBI Taxonomy" id="2838746"/>
    <lineage>
        <taxon>Bacteria</taxon>
        <taxon>Bacillati</taxon>
        <taxon>Actinomycetota</taxon>
        <taxon>Actinomycetes</taxon>
        <taxon>Micrococcales</taxon>
        <taxon>Ruaniaceae</taxon>
        <taxon>Ruania</taxon>
    </lineage>
</organism>
<dbReference type="Proteomes" id="UP000824037">
    <property type="component" value="Unassembled WGS sequence"/>
</dbReference>
<evidence type="ECO:0000259" key="2">
    <source>
        <dbReference type="Pfam" id="PF01551"/>
    </source>
</evidence>
<name>A0A9D2EF47_9MICO</name>
<dbReference type="SUPFAM" id="SSF51261">
    <property type="entry name" value="Duplicated hybrid motif"/>
    <property type="match status" value="1"/>
</dbReference>
<evidence type="ECO:0000313" key="4">
    <source>
        <dbReference type="Proteomes" id="UP000824037"/>
    </source>
</evidence>
<proteinExistence type="predicted"/>
<dbReference type="EMBL" id="DXBY01000209">
    <property type="protein sequence ID" value="HIZ36524.1"/>
    <property type="molecule type" value="Genomic_DNA"/>
</dbReference>
<evidence type="ECO:0000313" key="3">
    <source>
        <dbReference type="EMBL" id="HIZ36524.1"/>
    </source>
</evidence>
<feature type="domain" description="M23ase beta-sheet core" evidence="2">
    <location>
        <begin position="301"/>
        <end position="397"/>
    </location>
</feature>
<feature type="region of interest" description="Disordered" evidence="1">
    <location>
        <begin position="1"/>
        <end position="140"/>
    </location>
</feature>